<dbReference type="EMBL" id="BLAU01000001">
    <property type="protein sequence ID" value="GET21459.1"/>
    <property type="molecule type" value="Genomic_DNA"/>
</dbReference>
<evidence type="ECO:0000313" key="1">
    <source>
        <dbReference type="EMBL" id="GET21459.1"/>
    </source>
</evidence>
<evidence type="ECO:0000313" key="3">
    <source>
        <dbReference type="Proteomes" id="UP000240621"/>
    </source>
</evidence>
<keyword evidence="4" id="KW-1185">Reference proteome</keyword>
<reference evidence="2 3" key="1">
    <citation type="submission" date="2018-03" db="EMBL/GenBank/DDBJ databases">
        <title>Genomic Encyclopedia of Archaeal and Bacterial Type Strains, Phase II (KMG-II): from individual species to whole genera.</title>
        <authorList>
            <person name="Goeker M."/>
        </authorList>
    </citation>
    <scope>NUCLEOTIDE SEQUENCE [LARGE SCALE GENOMIC DNA]</scope>
    <source>
        <strain evidence="2 3">DSM 27267</strain>
    </source>
</reference>
<dbReference type="EMBL" id="PYGC01000005">
    <property type="protein sequence ID" value="PSK82719.1"/>
    <property type="molecule type" value="Genomic_DNA"/>
</dbReference>
<dbReference type="Proteomes" id="UP000240621">
    <property type="component" value="Unassembled WGS sequence"/>
</dbReference>
<protein>
    <submittedName>
        <fullName evidence="2">Uncharacterized protein</fullName>
    </submittedName>
</protein>
<name>A0A2P8CCR5_9BACT</name>
<gene>
    <name evidence="2" type="ORF">CLV93_105111</name>
    <name evidence="1" type="ORF">JCM18694_17050</name>
</gene>
<reference evidence="1 4" key="2">
    <citation type="submission" date="2019-10" db="EMBL/GenBank/DDBJ databases">
        <title>Prolixibacter strains distinguished by the presence of nitrate reductase genes were adept at nitrate-dependent anaerobic corrosion of metallic iron and carbon steel.</title>
        <authorList>
            <person name="Iino T."/>
            <person name="Shono N."/>
            <person name="Ito K."/>
            <person name="Nakamura R."/>
            <person name="Sueoka K."/>
            <person name="Harayama S."/>
            <person name="Ohkuma M."/>
        </authorList>
    </citation>
    <scope>NUCLEOTIDE SEQUENCE [LARGE SCALE GENOMIC DNA]</scope>
    <source>
        <strain evidence="1 4">MIC1-1</strain>
    </source>
</reference>
<comment type="caution">
    <text evidence="2">The sequence shown here is derived from an EMBL/GenBank/DDBJ whole genome shotgun (WGS) entry which is preliminary data.</text>
</comment>
<evidence type="ECO:0000313" key="2">
    <source>
        <dbReference type="EMBL" id="PSK82719.1"/>
    </source>
</evidence>
<organism evidence="2 3">
    <name type="scientific">Prolixibacter denitrificans</name>
    <dbReference type="NCBI Taxonomy" id="1541063"/>
    <lineage>
        <taxon>Bacteria</taxon>
        <taxon>Pseudomonadati</taxon>
        <taxon>Bacteroidota</taxon>
        <taxon>Bacteroidia</taxon>
        <taxon>Marinilabiliales</taxon>
        <taxon>Prolixibacteraceae</taxon>
        <taxon>Prolixibacter</taxon>
    </lineage>
</organism>
<dbReference type="AlphaFoldDB" id="A0A2P8CCR5"/>
<proteinExistence type="predicted"/>
<evidence type="ECO:0000313" key="4">
    <source>
        <dbReference type="Proteomes" id="UP000396862"/>
    </source>
</evidence>
<sequence>MKKILTTILVFLTLTSFASNYIKVTLILTNNDSKTGLIKYPFDGEHIYFKNAKGSNTEHFESSRVSKIIIPTKNDTTEYQHLKVYLGWKQKRVSGQRWLKVIEKGIATLYVTQTTLTSANPAHQLSEATFHDYYCLRKGEPAAKLIATISTFNNNQVFRAKASLYFQDYPELAAKIKKRKYTWKDLNKVVEEYNNWAQKK</sequence>
<accession>A0A2P8CCR5</accession>
<dbReference type="Proteomes" id="UP000396862">
    <property type="component" value="Unassembled WGS sequence"/>
</dbReference>
<dbReference type="RefSeq" id="WP_106542322.1">
    <property type="nucleotide sequence ID" value="NZ_BLAU01000001.1"/>
</dbReference>